<evidence type="ECO:0000256" key="2">
    <source>
        <dbReference type="ARBA" id="ARBA00022771"/>
    </source>
</evidence>
<dbReference type="OrthoDB" id="8785703at2759"/>
<dbReference type="SUPFAM" id="SSF47473">
    <property type="entry name" value="EF-hand"/>
    <property type="match status" value="1"/>
</dbReference>
<evidence type="ECO:0000259" key="5">
    <source>
        <dbReference type="PROSITE" id="PS50222"/>
    </source>
</evidence>
<dbReference type="SMART" id="SM00054">
    <property type="entry name" value="EFh"/>
    <property type="match status" value="2"/>
</dbReference>
<keyword evidence="1" id="KW-0479">Metal-binding</keyword>
<keyword evidence="2" id="KW-0863">Zinc-finger</keyword>
<name>A0A8J4VWS5_9ROSI</name>
<dbReference type="Gene3D" id="1.10.238.10">
    <property type="entry name" value="EF-hand"/>
    <property type="match status" value="1"/>
</dbReference>
<proteinExistence type="predicted"/>
<dbReference type="SUPFAM" id="SSF57850">
    <property type="entry name" value="RING/U-box"/>
    <property type="match status" value="2"/>
</dbReference>
<reference evidence="6" key="1">
    <citation type="submission" date="2020-03" db="EMBL/GenBank/DDBJ databases">
        <title>Castanea mollissima Vanexum genome sequencing.</title>
        <authorList>
            <person name="Staton M."/>
        </authorList>
    </citation>
    <scope>NUCLEOTIDE SEQUENCE</scope>
    <source>
        <tissue evidence="6">Leaf</tissue>
    </source>
</reference>
<dbReference type="GO" id="GO:0008270">
    <property type="term" value="F:zinc ion binding"/>
    <property type="evidence" value="ECO:0007669"/>
    <property type="project" value="UniProtKB-KW"/>
</dbReference>
<evidence type="ECO:0000256" key="3">
    <source>
        <dbReference type="ARBA" id="ARBA00022833"/>
    </source>
</evidence>
<keyword evidence="7" id="KW-1185">Reference proteome</keyword>
<dbReference type="InterPro" id="IPR002048">
    <property type="entry name" value="EF_hand_dom"/>
</dbReference>
<evidence type="ECO:0000313" key="7">
    <source>
        <dbReference type="Proteomes" id="UP000737018"/>
    </source>
</evidence>
<evidence type="ECO:0000256" key="1">
    <source>
        <dbReference type="ARBA" id="ARBA00022723"/>
    </source>
</evidence>
<dbReference type="PROSITE" id="PS50222">
    <property type="entry name" value="EF_HAND_2"/>
    <property type="match status" value="1"/>
</dbReference>
<dbReference type="EMBL" id="JRKL02001430">
    <property type="protein sequence ID" value="KAF3964034.1"/>
    <property type="molecule type" value="Genomic_DNA"/>
</dbReference>
<keyword evidence="4" id="KW-0106">Calcium</keyword>
<evidence type="ECO:0000313" key="6">
    <source>
        <dbReference type="EMBL" id="KAF3964034.1"/>
    </source>
</evidence>
<gene>
    <name evidence="6" type="ORF">CMV_011635</name>
</gene>
<dbReference type="GO" id="GO:0005509">
    <property type="term" value="F:calcium ion binding"/>
    <property type="evidence" value="ECO:0007669"/>
    <property type="project" value="InterPro"/>
</dbReference>
<dbReference type="InterPro" id="IPR018247">
    <property type="entry name" value="EF_Hand_1_Ca_BS"/>
</dbReference>
<dbReference type="InterPro" id="IPR000433">
    <property type="entry name" value="Znf_ZZ"/>
</dbReference>
<dbReference type="AlphaFoldDB" id="A0A8J4VWS5"/>
<dbReference type="Pfam" id="PF13202">
    <property type="entry name" value="EF-hand_5"/>
    <property type="match status" value="1"/>
</dbReference>
<dbReference type="SMART" id="SM00291">
    <property type="entry name" value="ZnF_ZZ"/>
    <property type="match status" value="2"/>
</dbReference>
<dbReference type="Proteomes" id="UP000737018">
    <property type="component" value="Unassembled WGS sequence"/>
</dbReference>
<dbReference type="PROSITE" id="PS00018">
    <property type="entry name" value="EF_HAND_1"/>
    <property type="match status" value="1"/>
</dbReference>
<evidence type="ECO:0000256" key="4">
    <source>
        <dbReference type="ARBA" id="ARBA00022837"/>
    </source>
</evidence>
<sequence length="267" mass="30648">MEELHMAALASYSNASNELRQLVQEFFNSMDTNGDRVVIFDEFVEFIGQNVNIRADRNFFRCLDRNGDGLLDFNEVLTFYYILKTRGVWCAYCRNYQTGVYFTCVACFDNARSTGYTYDLCSACYEARRHQQHHPHHNYFLDSHVLLRAKAGLPLLAGAPNPNVWCDYCRNYQTGLYFTCVACFDNARSTGHTYDLCSACYEARRHQQHHPHHNYFLDSYVLLRVKAGFPLLAGAPNLQQRMRTAFQALEMALSVVTAAVELGCSIM</sequence>
<protein>
    <recommendedName>
        <fullName evidence="5">EF-hand domain-containing protein</fullName>
    </recommendedName>
</protein>
<organism evidence="6 7">
    <name type="scientific">Castanea mollissima</name>
    <name type="common">Chinese chestnut</name>
    <dbReference type="NCBI Taxonomy" id="60419"/>
    <lineage>
        <taxon>Eukaryota</taxon>
        <taxon>Viridiplantae</taxon>
        <taxon>Streptophyta</taxon>
        <taxon>Embryophyta</taxon>
        <taxon>Tracheophyta</taxon>
        <taxon>Spermatophyta</taxon>
        <taxon>Magnoliopsida</taxon>
        <taxon>eudicotyledons</taxon>
        <taxon>Gunneridae</taxon>
        <taxon>Pentapetalae</taxon>
        <taxon>rosids</taxon>
        <taxon>fabids</taxon>
        <taxon>Fagales</taxon>
        <taxon>Fagaceae</taxon>
        <taxon>Castanea</taxon>
    </lineage>
</organism>
<comment type="caution">
    <text evidence="6">The sequence shown here is derived from an EMBL/GenBank/DDBJ whole genome shotgun (WGS) entry which is preliminary data.</text>
</comment>
<accession>A0A8J4VWS5</accession>
<dbReference type="Gene3D" id="3.30.60.90">
    <property type="match status" value="2"/>
</dbReference>
<dbReference type="InterPro" id="IPR011992">
    <property type="entry name" value="EF-hand-dom_pair"/>
</dbReference>
<dbReference type="InterPro" id="IPR043145">
    <property type="entry name" value="Znf_ZZ_sf"/>
</dbReference>
<keyword evidence="3" id="KW-0862">Zinc</keyword>
<feature type="domain" description="EF-hand" evidence="5">
    <location>
        <begin position="51"/>
        <end position="86"/>
    </location>
</feature>